<dbReference type="Proteomes" id="UP000054624">
    <property type="component" value="Unassembled WGS sequence"/>
</dbReference>
<dbReference type="AlphaFoldDB" id="A0A158C8R5"/>
<name>A0A158C8R5_9BURK</name>
<gene>
    <name evidence="1" type="ORF">AWB76_05246</name>
</gene>
<accession>A0A158C8R5</accession>
<protein>
    <submittedName>
        <fullName evidence="1">Uncharacterized protein</fullName>
    </submittedName>
</protein>
<proteinExistence type="predicted"/>
<organism evidence="1 2">
    <name type="scientific">Caballeronia temeraria</name>
    <dbReference type="NCBI Taxonomy" id="1777137"/>
    <lineage>
        <taxon>Bacteria</taxon>
        <taxon>Pseudomonadati</taxon>
        <taxon>Pseudomonadota</taxon>
        <taxon>Betaproteobacteria</taxon>
        <taxon>Burkholderiales</taxon>
        <taxon>Burkholderiaceae</taxon>
        <taxon>Caballeronia</taxon>
    </lineage>
</organism>
<dbReference type="EMBL" id="FCOI02000021">
    <property type="protein sequence ID" value="SAK78733.1"/>
    <property type="molecule type" value="Genomic_DNA"/>
</dbReference>
<evidence type="ECO:0000313" key="1">
    <source>
        <dbReference type="EMBL" id="SAK78733.1"/>
    </source>
</evidence>
<sequence>MPGILLDIDWLLGRYKEAELCPVVAQQCSMLIVVHCILNEMRMELSRASG</sequence>
<evidence type="ECO:0000313" key="2">
    <source>
        <dbReference type="Proteomes" id="UP000054624"/>
    </source>
</evidence>
<reference evidence="2" key="1">
    <citation type="submission" date="2016-01" db="EMBL/GenBank/DDBJ databases">
        <authorList>
            <person name="Peeters Charlotte."/>
        </authorList>
    </citation>
    <scope>NUCLEOTIDE SEQUENCE [LARGE SCALE GENOMIC DNA]</scope>
</reference>
<keyword evidence="2" id="KW-1185">Reference proteome</keyword>